<comment type="caution">
    <text evidence="2">The sequence shown here is derived from an EMBL/GenBank/DDBJ whole genome shotgun (WGS) entry which is preliminary data.</text>
</comment>
<dbReference type="InParanoid" id="A0A146GEZ6"/>
<evidence type="ECO:0000313" key="2">
    <source>
        <dbReference type="EMBL" id="GAT35207.1"/>
    </source>
</evidence>
<dbReference type="FunFam" id="3.40.50.720:FF:000084">
    <property type="entry name" value="Short-chain dehydrogenase reductase"/>
    <property type="match status" value="1"/>
</dbReference>
<dbReference type="OrthoDB" id="9803333at2"/>
<accession>A0A146GEZ6</accession>
<proteinExistence type="inferred from homology"/>
<comment type="similarity">
    <text evidence="1">Belongs to the short-chain dehydrogenases/reductases (SDR) family.</text>
</comment>
<dbReference type="EMBL" id="BDCO01000003">
    <property type="protein sequence ID" value="GAT35207.1"/>
    <property type="molecule type" value="Genomic_DNA"/>
</dbReference>
<keyword evidence="3" id="KW-1185">Reference proteome</keyword>
<organism evidence="2 3">
    <name type="scientific">Terrimicrobium sacchariphilum</name>
    <dbReference type="NCBI Taxonomy" id="690879"/>
    <lineage>
        <taxon>Bacteria</taxon>
        <taxon>Pseudomonadati</taxon>
        <taxon>Verrucomicrobiota</taxon>
        <taxon>Terrimicrobiia</taxon>
        <taxon>Terrimicrobiales</taxon>
        <taxon>Terrimicrobiaceae</taxon>
        <taxon>Terrimicrobium</taxon>
    </lineage>
</organism>
<dbReference type="PANTHER" id="PTHR42760">
    <property type="entry name" value="SHORT-CHAIN DEHYDROGENASES/REDUCTASES FAMILY MEMBER"/>
    <property type="match status" value="1"/>
</dbReference>
<dbReference type="Pfam" id="PF13561">
    <property type="entry name" value="adh_short_C2"/>
    <property type="match status" value="1"/>
</dbReference>
<dbReference type="STRING" id="690879.TSACC_3271"/>
<dbReference type="RefSeq" id="WP_075081040.1">
    <property type="nucleotide sequence ID" value="NZ_BDCO01000003.1"/>
</dbReference>
<dbReference type="SUPFAM" id="SSF51735">
    <property type="entry name" value="NAD(P)-binding Rossmann-fold domains"/>
    <property type="match status" value="1"/>
</dbReference>
<evidence type="ECO:0000256" key="1">
    <source>
        <dbReference type="ARBA" id="ARBA00006484"/>
    </source>
</evidence>
<dbReference type="PRINTS" id="PR00081">
    <property type="entry name" value="GDHRDH"/>
</dbReference>
<dbReference type="PRINTS" id="PR00080">
    <property type="entry name" value="SDRFAMILY"/>
</dbReference>
<gene>
    <name evidence="2" type="ORF">TSACC_3271</name>
</gene>
<dbReference type="InterPro" id="IPR002347">
    <property type="entry name" value="SDR_fam"/>
</dbReference>
<dbReference type="AlphaFoldDB" id="A0A146GEZ6"/>
<dbReference type="Proteomes" id="UP000076023">
    <property type="component" value="Unassembled WGS sequence"/>
</dbReference>
<dbReference type="GO" id="GO:0016616">
    <property type="term" value="F:oxidoreductase activity, acting on the CH-OH group of donors, NAD or NADP as acceptor"/>
    <property type="evidence" value="ECO:0007669"/>
    <property type="project" value="TreeGrafter"/>
</dbReference>
<evidence type="ECO:0000313" key="3">
    <source>
        <dbReference type="Proteomes" id="UP000076023"/>
    </source>
</evidence>
<name>A0A146GEZ6_TERSA</name>
<sequence length="274" mass="29456">MHVTNLFSLRGRVALITGATERLGYYSAEALSEAGAKVIITSRDKTRAERAAADLSAATGQPVEGISLDVASEESVSSAFRSLAERHGQLDILINNASGRGTTPEESGYAYHHPEDQPLAHWDCTIRQNLTSTFLCCRSALPLMKRQHSGSIINMSSISSLIGRDRSVYADSPDLVPNTADYTAAKAGVIGLTVDLAAQVGNHQIRVNALLPGGFQRPSHPQEFVRRYSSHTMLGRMGDFSADLKGAVLFLASDASRYVTGQTLAVDGGFLTYR</sequence>
<reference evidence="3" key="1">
    <citation type="journal article" date="2017" name="Genome Announc.">
        <title>Draft Genome Sequence of Terrimicrobium sacchariphilum NM-5T, a Facultative Anaerobic Soil Bacterium of the Class Spartobacteria.</title>
        <authorList>
            <person name="Qiu Y.L."/>
            <person name="Tourlousse D.M."/>
            <person name="Matsuura N."/>
            <person name="Ohashi A."/>
            <person name="Sekiguchi Y."/>
        </authorList>
    </citation>
    <scope>NUCLEOTIDE SEQUENCE [LARGE SCALE GENOMIC DNA]</scope>
    <source>
        <strain evidence="3">NM-5</strain>
    </source>
</reference>
<dbReference type="Gene3D" id="3.40.50.720">
    <property type="entry name" value="NAD(P)-binding Rossmann-like Domain"/>
    <property type="match status" value="1"/>
</dbReference>
<protein>
    <submittedName>
        <fullName evidence="2">NAD(P)-dependent dehydrogenase, short-chain alcohol dehydrogenase family</fullName>
    </submittedName>
</protein>
<dbReference type="InterPro" id="IPR036291">
    <property type="entry name" value="NAD(P)-bd_dom_sf"/>
</dbReference>